<sequence>MAKLTYKLRPATGKNTSIQLVFNYGTGKRFRYSTGLKVSDSKNWDETKMRIRKVTSELNRQDINNKLDEVQAKINKEYSNLRTNLGQVINNDKLKVICDEVLFPERLVNDEVEKLELLPFFHCFLNNYKTNPLPTSGKPLGSGTIRTYKNTLTKLEKFSSEQYKITFDKITLDFYDDFVNWLYENNYSTNYVGTIIKILKTVMSAAFERDLHNNLDYSKRYFSKPTEQVNNIYLTTEELKRIYNYDLSQEPTHIHENGLKMTSKLLTRARDLFLIGANTGLRVSDFNRLTAKNIVTRNENQYIEVVTKKNNKAITIPINWMVSDILKRNEGKPPKRMPDQHINYCIKKVAELAEINESVSKEITKGGKKVIKTHKKFQLVANHTARRSFCTNAYLSGMHTIDIMAISGHSSEKVFYNYIKVSHFERAEKLGKHKFFSNTNLRVVND</sequence>
<feature type="domain" description="Tyr recombinase" evidence="4">
    <location>
        <begin position="229"/>
        <end position="432"/>
    </location>
</feature>
<dbReference type="InterPro" id="IPR050090">
    <property type="entry name" value="Tyrosine_recombinase_XerCD"/>
</dbReference>
<keyword evidence="2" id="KW-0238">DNA-binding</keyword>
<dbReference type="Proteomes" id="UP001197770">
    <property type="component" value="Unassembled WGS sequence"/>
</dbReference>
<dbReference type="InterPro" id="IPR025269">
    <property type="entry name" value="SAM-like_dom"/>
</dbReference>
<dbReference type="PANTHER" id="PTHR30349:SF64">
    <property type="entry name" value="PROPHAGE INTEGRASE INTD-RELATED"/>
    <property type="match status" value="1"/>
</dbReference>
<evidence type="ECO:0000313" key="5">
    <source>
        <dbReference type="EMBL" id="MCC4214095.1"/>
    </source>
</evidence>
<keyword evidence="3" id="KW-0233">DNA recombination</keyword>
<dbReference type="InterPro" id="IPR035386">
    <property type="entry name" value="Arm-DNA-bind_5"/>
</dbReference>
<dbReference type="Pfam" id="PF00589">
    <property type="entry name" value="Phage_integrase"/>
    <property type="match status" value="1"/>
</dbReference>
<organism evidence="5 6">
    <name type="scientific">Leeuwenhoekiella parthenopeia</name>
    <dbReference type="NCBI Taxonomy" id="2890320"/>
    <lineage>
        <taxon>Bacteria</taxon>
        <taxon>Pseudomonadati</taxon>
        <taxon>Bacteroidota</taxon>
        <taxon>Flavobacteriia</taxon>
        <taxon>Flavobacteriales</taxon>
        <taxon>Flavobacteriaceae</taxon>
        <taxon>Leeuwenhoekiella</taxon>
    </lineage>
</organism>
<dbReference type="RefSeq" id="WP_228231163.1">
    <property type="nucleotide sequence ID" value="NZ_JAJGMW010000023.1"/>
</dbReference>
<dbReference type="SUPFAM" id="SSF56349">
    <property type="entry name" value="DNA breaking-rejoining enzymes"/>
    <property type="match status" value="1"/>
</dbReference>
<dbReference type="InterPro" id="IPR013762">
    <property type="entry name" value="Integrase-like_cat_sf"/>
</dbReference>
<evidence type="ECO:0000256" key="1">
    <source>
        <dbReference type="ARBA" id="ARBA00008857"/>
    </source>
</evidence>
<evidence type="ECO:0000256" key="2">
    <source>
        <dbReference type="ARBA" id="ARBA00023125"/>
    </source>
</evidence>
<dbReference type="InterPro" id="IPR002104">
    <property type="entry name" value="Integrase_catalytic"/>
</dbReference>
<dbReference type="Pfam" id="PF17293">
    <property type="entry name" value="Arm-DNA-bind_5"/>
    <property type="match status" value="1"/>
</dbReference>
<name>A0ABS8GVS0_9FLAO</name>
<comment type="caution">
    <text evidence="5">The sequence shown here is derived from an EMBL/GenBank/DDBJ whole genome shotgun (WGS) entry which is preliminary data.</text>
</comment>
<evidence type="ECO:0000256" key="3">
    <source>
        <dbReference type="ARBA" id="ARBA00023172"/>
    </source>
</evidence>
<keyword evidence="6" id="KW-1185">Reference proteome</keyword>
<dbReference type="PROSITE" id="PS51898">
    <property type="entry name" value="TYR_RECOMBINASE"/>
    <property type="match status" value="1"/>
</dbReference>
<evidence type="ECO:0000259" key="4">
    <source>
        <dbReference type="PROSITE" id="PS51898"/>
    </source>
</evidence>
<dbReference type="InterPro" id="IPR011010">
    <property type="entry name" value="DNA_brk_join_enz"/>
</dbReference>
<reference evidence="5 6" key="1">
    <citation type="submission" date="2021-11" db="EMBL/GenBank/DDBJ databases">
        <title>Seasonal and diel survey of microbial diversity of the Tyrrhenian coast.</title>
        <authorList>
            <person name="Gattoni G."/>
            <person name="Corral P."/>
        </authorList>
    </citation>
    <scope>NUCLEOTIDE SEQUENCE [LARGE SCALE GENOMIC DNA]</scope>
    <source>
        <strain evidence="5 6">Mr9</strain>
    </source>
</reference>
<dbReference type="EMBL" id="JAJGMW010000023">
    <property type="protein sequence ID" value="MCC4214095.1"/>
    <property type="molecule type" value="Genomic_DNA"/>
</dbReference>
<protein>
    <submittedName>
        <fullName evidence="5">Site-specific integrase</fullName>
    </submittedName>
</protein>
<dbReference type="Gene3D" id="1.10.443.10">
    <property type="entry name" value="Intergrase catalytic core"/>
    <property type="match status" value="1"/>
</dbReference>
<dbReference type="Pfam" id="PF13102">
    <property type="entry name" value="Phage_int_SAM_5"/>
    <property type="match status" value="1"/>
</dbReference>
<dbReference type="PANTHER" id="PTHR30349">
    <property type="entry name" value="PHAGE INTEGRASE-RELATED"/>
    <property type="match status" value="1"/>
</dbReference>
<comment type="similarity">
    <text evidence="1">Belongs to the 'phage' integrase family.</text>
</comment>
<dbReference type="InterPro" id="IPR010998">
    <property type="entry name" value="Integrase_recombinase_N"/>
</dbReference>
<accession>A0ABS8GVS0</accession>
<dbReference type="Gene3D" id="1.10.150.130">
    <property type="match status" value="1"/>
</dbReference>
<evidence type="ECO:0000313" key="6">
    <source>
        <dbReference type="Proteomes" id="UP001197770"/>
    </source>
</evidence>
<gene>
    <name evidence="5" type="ORF">LLW17_15315</name>
</gene>
<proteinExistence type="inferred from homology"/>